<feature type="signal peptide" evidence="2">
    <location>
        <begin position="1"/>
        <end position="26"/>
    </location>
</feature>
<dbReference type="PROSITE" id="PS51257">
    <property type="entry name" value="PROKAR_LIPOPROTEIN"/>
    <property type="match status" value="1"/>
</dbReference>
<reference evidence="3 4" key="1">
    <citation type="submission" date="2020-04" db="EMBL/GenBank/DDBJ databases">
        <title>Luteolibacter sp. G-1-1-1 isolated from soil.</title>
        <authorList>
            <person name="Dahal R.H."/>
        </authorList>
    </citation>
    <scope>NUCLEOTIDE SEQUENCE [LARGE SCALE GENOMIC DNA]</scope>
    <source>
        <strain evidence="3 4">G-1-1-1</strain>
    </source>
</reference>
<evidence type="ECO:0008006" key="5">
    <source>
        <dbReference type="Google" id="ProtNLM"/>
    </source>
</evidence>
<dbReference type="Proteomes" id="UP000501812">
    <property type="component" value="Chromosome"/>
</dbReference>
<dbReference type="KEGG" id="luo:HHL09_15740"/>
<evidence type="ECO:0000313" key="4">
    <source>
        <dbReference type="Proteomes" id="UP000501812"/>
    </source>
</evidence>
<protein>
    <recommendedName>
        <fullName evidence="5">Lipoprotein</fullName>
    </recommendedName>
</protein>
<feature type="chain" id="PRO_5032525030" description="Lipoprotein" evidence="2">
    <location>
        <begin position="27"/>
        <end position="133"/>
    </location>
</feature>
<evidence type="ECO:0000256" key="1">
    <source>
        <dbReference type="SAM" id="MobiDB-lite"/>
    </source>
</evidence>
<gene>
    <name evidence="3" type="ORF">HHL09_15740</name>
</gene>
<dbReference type="RefSeq" id="WP_169455575.1">
    <property type="nucleotide sequence ID" value="NZ_CP051774.1"/>
</dbReference>
<evidence type="ECO:0000256" key="2">
    <source>
        <dbReference type="SAM" id="SignalP"/>
    </source>
</evidence>
<evidence type="ECO:0000313" key="3">
    <source>
        <dbReference type="EMBL" id="QJE97175.1"/>
    </source>
</evidence>
<dbReference type="EMBL" id="CP051774">
    <property type="protein sequence ID" value="QJE97175.1"/>
    <property type="molecule type" value="Genomic_DNA"/>
</dbReference>
<keyword evidence="2" id="KW-0732">Signal</keyword>
<feature type="region of interest" description="Disordered" evidence="1">
    <location>
        <begin position="55"/>
        <end position="88"/>
    </location>
</feature>
<proteinExistence type="predicted"/>
<sequence>MKTRLPALAIALAVSACSPMTPAKYAASKAEQRAKYPELQKLYRDGQSSDEITAGIKANGTSAFGRETAERPAQGWHSPSWQSLEEEAGNHRVEKVDRFTFGGMTSLMAPVVYHHRVFYDKRGKSIGWYLTQH</sequence>
<organism evidence="3 4">
    <name type="scientific">Luteolibacter luteus</name>
    <dbReference type="NCBI Taxonomy" id="2728835"/>
    <lineage>
        <taxon>Bacteria</taxon>
        <taxon>Pseudomonadati</taxon>
        <taxon>Verrucomicrobiota</taxon>
        <taxon>Verrucomicrobiia</taxon>
        <taxon>Verrucomicrobiales</taxon>
        <taxon>Verrucomicrobiaceae</taxon>
        <taxon>Luteolibacter</taxon>
    </lineage>
</organism>
<dbReference type="AlphaFoldDB" id="A0A858RKB7"/>
<keyword evidence="4" id="KW-1185">Reference proteome</keyword>
<name>A0A858RKB7_9BACT</name>
<accession>A0A858RKB7</accession>